<accession>A0A964BMK6</accession>
<evidence type="ECO:0000313" key="4">
    <source>
        <dbReference type="EMBL" id="MCC0176254.1"/>
    </source>
</evidence>
<feature type="compositionally biased region" description="Low complexity" evidence="2">
    <location>
        <begin position="47"/>
        <end position="59"/>
    </location>
</feature>
<keyword evidence="3" id="KW-0732">Signal</keyword>
<gene>
    <name evidence="4" type="ORF">I4641_04595</name>
</gene>
<organism evidence="4 5">
    <name type="scientific">Waterburya agarophytonicola KI4</name>
    <dbReference type="NCBI Taxonomy" id="2874699"/>
    <lineage>
        <taxon>Bacteria</taxon>
        <taxon>Bacillati</taxon>
        <taxon>Cyanobacteriota</taxon>
        <taxon>Cyanophyceae</taxon>
        <taxon>Pleurocapsales</taxon>
        <taxon>Hyellaceae</taxon>
        <taxon>Waterburya</taxon>
        <taxon>Waterburya agarophytonicola</taxon>
    </lineage>
</organism>
<evidence type="ECO:0000313" key="5">
    <source>
        <dbReference type="Proteomes" id="UP000729733"/>
    </source>
</evidence>
<proteinExistence type="predicted"/>
<dbReference type="RefSeq" id="WP_229639294.1">
    <property type="nucleotide sequence ID" value="NZ_JADWDC010000007.1"/>
</dbReference>
<keyword evidence="5" id="KW-1185">Reference proteome</keyword>
<sequence length="281" mass="31619">MKIKQLFTILFVANLISFSNAIRVRAQNTERVINNNNENVDISVQESGSQSQGQSSNGNTSDVTVTDNEKSDNFWSDSYRGRLSVPSGSASLTCGEQIISFSRSGGFGLGVGAVGINFSDNSGSLPEEFHPSLAEIRQCAKEKNAAEILDKYIELKSIDKAIANTYLRTVSPEIYATFFVENSKDSGEILSPKTFSNLSTNLRNEEFDRVVEWQDNFHGVGLAEKRVELRENQELRSTERKKRLVELEVLELERRSQEVEAILKQRQSQLNNLLRQYKQPN</sequence>
<comment type="caution">
    <text evidence="4">The sequence shown here is derived from an EMBL/GenBank/DDBJ whole genome shotgun (WGS) entry which is preliminary data.</text>
</comment>
<feature type="chain" id="PRO_5037834769" evidence="3">
    <location>
        <begin position="22"/>
        <end position="281"/>
    </location>
</feature>
<dbReference type="Proteomes" id="UP000729733">
    <property type="component" value="Unassembled WGS sequence"/>
</dbReference>
<evidence type="ECO:0000256" key="2">
    <source>
        <dbReference type="SAM" id="MobiDB-lite"/>
    </source>
</evidence>
<dbReference type="AlphaFoldDB" id="A0A964BMK6"/>
<dbReference type="EMBL" id="JADWDC010000007">
    <property type="protein sequence ID" value="MCC0176254.1"/>
    <property type="molecule type" value="Genomic_DNA"/>
</dbReference>
<evidence type="ECO:0000256" key="3">
    <source>
        <dbReference type="SAM" id="SignalP"/>
    </source>
</evidence>
<keyword evidence="1" id="KW-0175">Coiled coil</keyword>
<feature type="region of interest" description="Disordered" evidence="2">
    <location>
        <begin position="44"/>
        <end position="67"/>
    </location>
</feature>
<feature type="signal peptide" evidence="3">
    <location>
        <begin position="1"/>
        <end position="21"/>
    </location>
</feature>
<feature type="coiled-coil region" evidence="1">
    <location>
        <begin position="235"/>
        <end position="276"/>
    </location>
</feature>
<evidence type="ECO:0000256" key="1">
    <source>
        <dbReference type="SAM" id="Coils"/>
    </source>
</evidence>
<name>A0A964BMK6_9CYAN</name>
<reference evidence="4" key="1">
    <citation type="journal article" date="2021" name="Antonie Van Leeuwenhoek">
        <title>Draft genome and description of Waterburya agarophytonicola gen. nov. sp. nov. (Pleurocapsales, Cyanobacteria): a seaweed symbiont.</title>
        <authorList>
            <person name="Bonthond G."/>
            <person name="Shalygin S."/>
            <person name="Bayer T."/>
            <person name="Weinberger F."/>
        </authorList>
    </citation>
    <scope>NUCLEOTIDE SEQUENCE</scope>
    <source>
        <strain evidence="4">KI4</strain>
    </source>
</reference>
<protein>
    <submittedName>
        <fullName evidence="4">Uncharacterized protein</fullName>
    </submittedName>
</protein>